<evidence type="ECO:0000256" key="4">
    <source>
        <dbReference type="PROSITE-ProRule" id="PRU00354"/>
    </source>
</evidence>
<reference evidence="6 9" key="1">
    <citation type="submission" date="2016-06" db="EMBL/GenBank/DDBJ databases">
        <authorList>
            <person name="Kjaerup R.B."/>
            <person name="Dalgaard T.S."/>
            <person name="Juul-Madsen H.R."/>
        </authorList>
    </citation>
    <scope>NUCLEOTIDE SEQUENCE [LARGE SCALE GENOMIC DNA]</scope>
    <source>
        <strain evidence="6 9">CECT 5115</strain>
    </source>
</reference>
<gene>
    <name evidence="6" type="primary">speE</name>
    <name evidence="6" type="ORF">MGA5115_03156</name>
    <name evidence="7" type="ORF">MGA5116_02560</name>
</gene>
<dbReference type="GO" id="GO:0004766">
    <property type="term" value="F:spermidine synthase activity"/>
    <property type="evidence" value="ECO:0007669"/>
    <property type="project" value="UniProtKB-EC"/>
</dbReference>
<dbReference type="SUPFAM" id="SSF53335">
    <property type="entry name" value="S-adenosyl-L-methionine-dependent methyltransferases"/>
    <property type="match status" value="1"/>
</dbReference>
<dbReference type="CDD" id="cd02440">
    <property type="entry name" value="AdoMet_MTases"/>
    <property type="match status" value="1"/>
</dbReference>
<keyword evidence="3 4" id="KW-0620">Polyamine biosynthesis</keyword>
<evidence type="ECO:0000313" key="7">
    <source>
        <dbReference type="EMBL" id="SBT21950.1"/>
    </source>
</evidence>
<accession>A0A1C3JV48</accession>
<evidence type="ECO:0000259" key="5">
    <source>
        <dbReference type="PROSITE" id="PS51006"/>
    </source>
</evidence>
<dbReference type="Proteomes" id="UP000092840">
    <property type="component" value="Unassembled WGS sequence"/>
</dbReference>
<comment type="similarity">
    <text evidence="1">Belongs to the spermidine/spermine synthase family.</text>
</comment>
<dbReference type="InterPro" id="IPR030374">
    <property type="entry name" value="PABS"/>
</dbReference>
<organism evidence="6 9">
    <name type="scientific">Marinomonas gallaica</name>
    <dbReference type="NCBI Taxonomy" id="1806667"/>
    <lineage>
        <taxon>Bacteria</taxon>
        <taxon>Pseudomonadati</taxon>
        <taxon>Pseudomonadota</taxon>
        <taxon>Gammaproteobacteria</taxon>
        <taxon>Oceanospirillales</taxon>
        <taxon>Oceanospirillaceae</taxon>
        <taxon>Marinomonas</taxon>
    </lineage>
</organism>
<keyword evidence="2 4" id="KW-0808">Transferase</keyword>
<dbReference type="PANTHER" id="PTHR43317">
    <property type="entry name" value="THERMOSPERMINE SYNTHASE ACAULIS5"/>
    <property type="match status" value="1"/>
</dbReference>
<feature type="active site" description="Proton acceptor" evidence="4">
    <location>
        <position position="137"/>
    </location>
</feature>
<dbReference type="EMBL" id="FLRA01000023">
    <property type="protein sequence ID" value="SBT18995.1"/>
    <property type="molecule type" value="Genomic_DNA"/>
</dbReference>
<evidence type="ECO:0000256" key="3">
    <source>
        <dbReference type="ARBA" id="ARBA00023115"/>
    </source>
</evidence>
<dbReference type="PROSITE" id="PS51006">
    <property type="entry name" value="PABS_2"/>
    <property type="match status" value="1"/>
</dbReference>
<dbReference type="AlphaFoldDB" id="A0A1C3JV48"/>
<proteinExistence type="inferred from homology"/>
<reference evidence="7 8" key="2">
    <citation type="submission" date="2016-06" db="EMBL/GenBank/DDBJ databases">
        <authorList>
            <person name="Rodrigo-Torres L."/>
            <person name="Arahal D.R."/>
        </authorList>
    </citation>
    <scope>NUCLEOTIDE SEQUENCE [LARGE SCALE GENOMIC DNA]</scope>
    <source>
        <strain evidence="7 8">CECT 5116</strain>
    </source>
</reference>
<dbReference type="Pfam" id="PF01564">
    <property type="entry name" value="Spermine_synth"/>
    <property type="match status" value="1"/>
</dbReference>
<evidence type="ECO:0000313" key="9">
    <source>
        <dbReference type="Proteomes" id="UP000092871"/>
    </source>
</evidence>
<evidence type="ECO:0000313" key="6">
    <source>
        <dbReference type="EMBL" id="SBT18995.1"/>
    </source>
</evidence>
<dbReference type="NCBIfam" id="NF037959">
    <property type="entry name" value="MFS_SpdSyn"/>
    <property type="match status" value="1"/>
</dbReference>
<evidence type="ECO:0000313" key="8">
    <source>
        <dbReference type="Proteomes" id="UP000092840"/>
    </source>
</evidence>
<dbReference type="Gene3D" id="3.40.50.150">
    <property type="entry name" value="Vaccinia Virus protein VP39"/>
    <property type="match status" value="1"/>
</dbReference>
<protein>
    <submittedName>
        <fullName evidence="6">Spermidine synthase</fullName>
        <ecNumber evidence="6">2.5.1.16</ecNumber>
    </submittedName>
</protein>
<dbReference type="EMBL" id="FLRB01000013">
    <property type="protein sequence ID" value="SBT21950.1"/>
    <property type="molecule type" value="Genomic_DNA"/>
</dbReference>
<dbReference type="OrthoDB" id="9761985at2"/>
<keyword evidence="8" id="KW-1185">Reference proteome</keyword>
<sequence>MSLVYETQDEHGVIRVFDDGKFRTLSFADGDEQSRVQLKQPHVLQHEYTQAMLLALIDRKPKRACVLGLGGGALVHALSKAVSGIHVTAVELRPEIVSIAEEFFRLPKSKRIEVITDDAIAFVESNKSKKFDILFTDLYQHFGMDKRVATQSFIEHAKTQIKDGGMLVLNCWEEHQYQLDLKETLLEQFNTVTALDTGCGNWVVFATNAPHSLNLKQQKDECMQLSQILGFPLTKWQTRLEEVV</sequence>
<dbReference type="Proteomes" id="UP000092871">
    <property type="component" value="Unassembled WGS sequence"/>
</dbReference>
<dbReference type="EC" id="2.5.1.16" evidence="6"/>
<dbReference type="InterPro" id="IPR029063">
    <property type="entry name" value="SAM-dependent_MTases_sf"/>
</dbReference>
<dbReference type="PANTHER" id="PTHR43317:SF1">
    <property type="entry name" value="THERMOSPERMINE SYNTHASE ACAULIS5"/>
    <property type="match status" value="1"/>
</dbReference>
<evidence type="ECO:0000256" key="1">
    <source>
        <dbReference type="ARBA" id="ARBA00007867"/>
    </source>
</evidence>
<dbReference type="GO" id="GO:0006596">
    <property type="term" value="P:polyamine biosynthetic process"/>
    <property type="evidence" value="ECO:0007669"/>
    <property type="project" value="UniProtKB-UniRule"/>
</dbReference>
<dbReference type="RefSeq" id="WP_067038224.1">
    <property type="nucleotide sequence ID" value="NZ_FLRA01000023.1"/>
</dbReference>
<feature type="domain" description="PABS" evidence="5">
    <location>
        <begin position="1"/>
        <end position="218"/>
    </location>
</feature>
<evidence type="ECO:0000256" key="2">
    <source>
        <dbReference type="ARBA" id="ARBA00022679"/>
    </source>
</evidence>
<name>A0A1C3JV48_9GAMM</name>